<keyword evidence="5" id="KW-1185">Reference proteome</keyword>
<feature type="domain" description="EamA" evidence="3">
    <location>
        <begin position="146"/>
        <end position="271"/>
    </location>
</feature>
<dbReference type="Pfam" id="PF00892">
    <property type="entry name" value="EamA"/>
    <property type="match status" value="2"/>
</dbReference>
<dbReference type="SUPFAM" id="SSF103481">
    <property type="entry name" value="Multidrug resistance efflux transporter EmrE"/>
    <property type="match status" value="2"/>
</dbReference>
<feature type="transmembrane region" description="Helical" evidence="2">
    <location>
        <begin position="260"/>
        <end position="278"/>
    </location>
</feature>
<keyword evidence="2" id="KW-1133">Transmembrane helix</keyword>
<dbReference type="STRING" id="282197.SAMN04488517_10284"/>
<feature type="compositionally biased region" description="Polar residues" evidence="1">
    <location>
        <begin position="290"/>
        <end position="307"/>
    </location>
</feature>
<dbReference type="InterPro" id="IPR037185">
    <property type="entry name" value="EmrE-like"/>
</dbReference>
<evidence type="ECO:0000259" key="3">
    <source>
        <dbReference type="Pfam" id="PF00892"/>
    </source>
</evidence>
<keyword evidence="2" id="KW-0472">Membrane</keyword>
<dbReference type="GO" id="GO:0016020">
    <property type="term" value="C:membrane"/>
    <property type="evidence" value="ECO:0007669"/>
    <property type="project" value="InterPro"/>
</dbReference>
<dbReference type="PANTHER" id="PTHR22911">
    <property type="entry name" value="ACYL-MALONYL CONDENSING ENZYME-RELATED"/>
    <property type="match status" value="1"/>
</dbReference>
<proteinExistence type="predicted"/>
<feature type="domain" description="EamA" evidence="3">
    <location>
        <begin position="11"/>
        <end position="138"/>
    </location>
</feature>
<evidence type="ECO:0000256" key="2">
    <source>
        <dbReference type="SAM" id="Phobius"/>
    </source>
</evidence>
<feature type="transmembrane region" description="Helical" evidence="2">
    <location>
        <begin position="177"/>
        <end position="194"/>
    </location>
</feature>
<feature type="transmembrane region" description="Helical" evidence="2">
    <location>
        <begin position="68"/>
        <end position="87"/>
    </location>
</feature>
<accession>A0A0M6XSS5</accession>
<reference evidence="4 5" key="1">
    <citation type="submission" date="2015-07" db="EMBL/GenBank/DDBJ databases">
        <authorList>
            <person name="Noorani M."/>
        </authorList>
    </citation>
    <scope>NUCLEOTIDE SEQUENCE [LARGE SCALE GENOMIC DNA]</scope>
    <source>
        <strain evidence="4 5">CECT 5088</strain>
    </source>
</reference>
<dbReference type="AlphaFoldDB" id="A0A0M6XSS5"/>
<evidence type="ECO:0000313" key="5">
    <source>
        <dbReference type="Proteomes" id="UP000048908"/>
    </source>
</evidence>
<organism evidence="4 5">
    <name type="scientific">Jannaschia rubra</name>
    <dbReference type="NCBI Taxonomy" id="282197"/>
    <lineage>
        <taxon>Bacteria</taxon>
        <taxon>Pseudomonadati</taxon>
        <taxon>Pseudomonadota</taxon>
        <taxon>Alphaproteobacteria</taxon>
        <taxon>Rhodobacterales</taxon>
        <taxon>Roseobacteraceae</taxon>
        <taxon>Jannaschia</taxon>
    </lineage>
</organism>
<keyword evidence="2" id="KW-0812">Transmembrane</keyword>
<dbReference type="Proteomes" id="UP000048908">
    <property type="component" value="Unassembled WGS sequence"/>
</dbReference>
<evidence type="ECO:0000313" key="4">
    <source>
        <dbReference type="EMBL" id="CTQ33255.1"/>
    </source>
</evidence>
<name>A0A0M6XSS5_9RHOB</name>
<feature type="transmembrane region" description="Helical" evidence="2">
    <location>
        <begin position="93"/>
        <end position="112"/>
    </location>
</feature>
<feature type="transmembrane region" description="Helical" evidence="2">
    <location>
        <begin position="5"/>
        <end position="22"/>
    </location>
</feature>
<protein>
    <submittedName>
        <fullName evidence="4">Putative permease, DMT superfamily</fullName>
    </submittedName>
</protein>
<dbReference type="EMBL" id="CXPG01000020">
    <property type="protein sequence ID" value="CTQ33255.1"/>
    <property type="molecule type" value="Genomic_DNA"/>
</dbReference>
<sequence length="307" mass="31818">MDRETLGSVALMIVAMSLIPLGDTAGKLLATGHGVAPVFVAFSRFAVGALMVAAILRGRVMWRLYGDWRIWLRAALISAGIASILTALRTEDIATVFGAFFIGPIFSYVLSVRLLGEGVNRAQTVCLALGFCGVLLVVRPGLGMTPGLAFAVLAGLFYGAFLTASRWLSAMAPPRQLMLSQVVLGMVLLAPWGLTQVPQATPAVAGLTLLSGLASAAANLLLVVAYRRTGAAVLAPFVYFQLVSAMVLGMAVFGTFPDRPALMGLAVLVLAGVGSVLARRASPRPPGSPTTMPRASAPSGTSRPGAP</sequence>
<feature type="transmembrane region" description="Helical" evidence="2">
    <location>
        <begin position="233"/>
        <end position="254"/>
    </location>
</feature>
<feature type="transmembrane region" description="Helical" evidence="2">
    <location>
        <begin position="34"/>
        <end position="56"/>
    </location>
</feature>
<dbReference type="InterPro" id="IPR000620">
    <property type="entry name" value="EamA_dom"/>
</dbReference>
<feature type="region of interest" description="Disordered" evidence="1">
    <location>
        <begin position="280"/>
        <end position="307"/>
    </location>
</feature>
<feature type="transmembrane region" description="Helical" evidence="2">
    <location>
        <begin position="148"/>
        <end position="165"/>
    </location>
</feature>
<feature type="transmembrane region" description="Helical" evidence="2">
    <location>
        <begin position="124"/>
        <end position="142"/>
    </location>
</feature>
<evidence type="ECO:0000256" key="1">
    <source>
        <dbReference type="SAM" id="MobiDB-lite"/>
    </source>
</evidence>
<gene>
    <name evidence="4" type="ORF">JAN5088_02036</name>
</gene>
<feature type="transmembrane region" description="Helical" evidence="2">
    <location>
        <begin position="200"/>
        <end position="226"/>
    </location>
</feature>